<dbReference type="eggNOG" id="COG0415">
    <property type="taxonomic scope" value="Bacteria"/>
</dbReference>
<dbReference type="Pfam" id="PF03441">
    <property type="entry name" value="FAD_binding_7"/>
    <property type="match status" value="1"/>
</dbReference>
<dbReference type="PATRIC" id="fig|745411.4.peg.776"/>
<proteinExistence type="inferred from homology"/>
<dbReference type="InterPro" id="IPR036155">
    <property type="entry name" value="Crypto/Photolyase_N_sf"/>
</dbReference>
<evidence type="ECO:0000256" key="3">
    <source>
        <dbReference type="ARBA" id="ARBA00013149"/>
    </source>
</evidence>
<dbReference type="SUPFAM" id="SSF52425">
    <property type="entry name" value="Cryptochrome/photolyase, N-terminal domain"/>
    <property type="match status" value="1"/>
</dbReference>
<feature type="site" description="Electron transfer via tryptophanyl radical" evidence="13">
    <location>
        <position position="355"/>
    </location>
</feature>
<dbReference type="Pfam" id="PF00875">
    <property type="entry name" value="DNA_photolyase"/>
    <property type="match status" value="1"/>
</dbReference>
<evidence type="ECO:0000256" key="10">
    <source>
        <dbReference type="ARBA" id="ARBA00059220"/>
    </source>
</evidence>
<comment type="catalytic activity">
    <reaction evidence="9">
        <text>cyclobutadipyrimidine (in DNA) = 2 pyrimidine residues (in DNA).</text>
        <dbReference type="EC" id="4.1.99.3"/>
    </reaction>
</comment>
<dbReference type="STRING" id="745411.B3C1_03930"/>
<evidence type="ECO:0000256" key="13">
    <source>
        <dbReference type="PIRSR" id="PIRSR602081-2"/>
    </source>
</evidence>
<sequence length="462" mass="52102">MTQLVWFRNDLRSLDNSALVQAARAGQVRGLFIATPGQWRLHQMAPVKMRLINNAVTQLSGHLAALGIPLDVVALDDFAAIPAFLARYCQEQGISALYANREYLVNELARDQAVAAALPIACHFSDDALLAPPGSVLTGQEQPYRVFTPFKKQLKAKLMAALPEVQPRLKGQSISQAPVPEFSDSAFDGQLADWPQDEEAALLAMRRFVTERVADYKAQRDFPALDITSRLSAALSIGLVSVRQCLWRLLHEHQDAVWDDASGPGTWLNELIWRDFYQHVVWHYPLVVKGRAFQADTDAIAWSYDEAAFKAWCEGRTGFPIVDAAMRQLVQTGWMHNRLRMIVASFLVKDLLIDWRLGEAFFMRHLIDGDFAANNGGWQWAASTGTDAAPYFRIFNPTEQGKRFDPDGRFIRSFLPELQGLDDKYLFEPQRYPGPLDYPKPLVDHKQARQKTLAMFKALKEG</sequence>
<dbReference type="GO" id="GO:0003904">
    <property type="term" value="F:deoxyribodipyrimidine photo-lyase activity"/>
    <property type="evidence" value="ECO:0007669"/>
    <property type="project" value="UniProtKB-EC"/>
</dbReference>
<dbReference type="PANTHER" id="PTHR11455:SF9">
    <property type="entry name" value="CRYPTOCHROME CIRCADIAN CLOCK 5 ISOFORM X1"/>
    <property type="match status" value="1"/>
</dbReference>
<evidence type="ECO:0000259" key="15">
    <source>
        <dbReference type="PROSITE" id="PS51645"/>
    </source>
</evidence>
<dbReference type="PANTHER" id="PTHR11455">
    <property type="entry name" value="CRYPTOCHROME"/>
    <property type="match status" value="1"/>
</dbReference>
<evidence type="ECO:0000256" key="5">
    <source>
        <dbReference type="ARBA" id="ARBA00022630"/>
    </source>
</evidence>
<dbReference type="OrthoDB" id="9772484at2"/>
<dbReference type="PROSITE" id="PS00394">
    <property type="entry name" value="DNA_PHOTOLYASES_1_1"/>
    <property type="match status" value="1"/>
</dbReference>
<evidence type="ECO:0000256" key="6">
    <source>
        <dbReference type="ARBA" id="ARBA00022827"/>
    </source>
</evidence>
<evidence type="ECO:0000256" key="4">
    <source>
        <dbReference type="ARBA" id="ARBA00014046"/>
    </source>
</evidence>
<evidence type="ECO:0000256" key="8">
    <source>
        <dbReference type="ARBA" id="ARBA00031671"/>
    </source>
</evidence>
<dbReference type="SUPFAM" id="SSF48173">
    <property type="entry name" value="Cryptochrome/photolyase FAD-binding domain"/>
    <property type="match status" value="1"/>
</dbReference>
<evidence type="ECO:0000256" key="7">
    <source>
        <dbReference type="ARBA" id="ARBA00022991"/>
    </source>
</evidence>
<dbReference type="NCBIfam" id="NF007955">
    <property type="entry name" value="PRK10674.1"/>
    <property type="match status" value="1"/>
</dbReference>
<comment type="similarity">
    <text evidence="14">Belongs to the DNA photolyase family.</text>
</comment>
<keyword evidence="5 12" id="KW-0285">Flavoprotein</keyword>
<dbReference type="InterPro" id="IPR002081">
    <property type="entry name" value="Cryptochrome/DNA_photolyase_1"/>
</dbReference>
<dbReference type="InterPro" id="IPR036134">
    <property type="entry name" value="Crypto/Photolyase_FAD-like_sf"/>
</dbReference>
<keyword evidence="16" id="KW-0456">Lyase</keyword>
<evidence type="ECO:0000256" key="9">
    <source>
        <dbReference type="ARBA" id="ARBA00033999"/>
    </source>
</evidence>
<dbReference type="Proteomes" id="UP000006755">
    <property type="component" value="Unassembled WGS sequence"/>
</dbReference>
<evidence type="ECO:0000256" key="12">
    <source>
        <dbReference type="PIRSR" id="PIRSR602081-1"/>
    </source>
</evidence>
<comment type="similarity">
    <text evidence="2">Belongs to the DNA photolyase class-1 family.</text>
</comment>
<feature type="site" description="Electron transfer via tryptophanyl radical" evidence="13">
    <location>
        <position position="378"/>
    </location>
</feature>
<dbReference type="EC" id="4.1.99.3" evidence="3"/>
<feature type="binding site" evidence="12">
    <location>
        <position position="216"/>
    </location>
    <ligand>
        <name>FAD</name>
        <dbReference type="ChEBI" id="CHEBI:57692"/>
    </ligand>
</feature>
<dbReference type="FunFam" id="1.10.579.10:FF:000003">
    <property type="entry name" value="Deoxyribodipyrimidine photo-lyase"/>
    <property type="match status" value="1"/>
</dbReference>
<dbReference type="InterPro" id="IPR005101">
    <property type="entry name" value="Cryptochr/Photolyase_FAD-bd"/>
</dbReference>
<dbReference type="AlphaFoldDB" id="K2JN85"/>
<keyword evidence="17" id="KW-1185">Reference proteome</keyword>
<keyword evidence="7 14" id="KW-0157">Chromophore</keyword>
<dbReference type="EMBL" id="AMRI01000004">
    <property type="protein sequence ID" value="EKE76713.1"/>
    <property type="molecule type" value="Genomic_DNA"/>
</dbReference>
<protein>
    <recommendedName>
        <fullName evidence="4">Deoxyribodipyrimidine photo-lyase</fullName>
        <ecNumber evidence="3">4.1.99.3</ecNumber>
    </recommendedName>
    <alternativeName>
        <fullName evidence="8">DNA photolyase</fullName>
    </alternativeName>
    <alternativeName>
        <fullName evidence="11">Photoreactivating enzyme</fullName>
    </alternativeName>
</protein>
<dbReference type="PROSITE" id="PS00691">
    <property type="entry name" value="DNA_PHOTOLYASES_1_2"/>
    <property type="match status" value="1"/>
</dbReference>
<dbReference type="PROSITE" id="PS51645">
    <property type="entry name" value="PHR_CRY_ALPHA_BETA"/>
    <property type="match status" value="1"/>
</dbReference>
<feature type="binding site" evidence="12">
    <location>
        <begin position="270"/>
        <end position="277"/>
    </location>
    <ligand>
        <name>FAD</name>
        <dbReference type="ChEBI" id="CHEBI:57692"/>
    </ligand>
</feature>
<dbReference type="GO" id="GO:0003677">
    <property type="term" value="F:DNA binding"/>
    <property type="evidence" value="ECO:0007669"/>
    <property type="project" value="TreeGrafter"/>
</dbReference>
<organism evidence="16 17">
    <name type="scientific">Gallaecimonas xiamenensis 3-C-1</name>
    <dbReference type="NCBI Taxonomy" id="745411"/>
    <lineage>
        <taxon>Bacteria</taxon>
        <taxon>Pseudomonadati</taxon>
        <taxon>Pseudomonadota</taxon>
        <taxon>Gammaproteobacteria</taxon>
        <taxon>Enterobacterales</taxon>
        <taxon>Gallaecimonadaceae</taxon>
        <taxon>Gallaecimonas</taxon>
    </lineage>
</organism>
<name>K2JN85_9GAMM</name>
<dbReference type="GO" id="GO:0009416">
    <property type="term" value="P:response to light stimulus"/>
    <property type="evidence" value="ECO:0007669"/>
    <property type="project" value="TreeGrafter"/>
</dbReference>
<evidence type="ECO:0000256" key="2">
    <source>
        <dbReference type="ARBA" id="ARBA00005862"/>
    </source>
</evidence>
<gene>
    <name evidence="16" type="ORF">B3C1_03930</name>
</gene>
<feature type="site" description="Electron transfer via tryptophanyl radical" evidence="13">
    <location>
        <position position="302"/>
    </location>
</feature>
<dbReference type="GO" id="GO:0071949">
    <property type="term" value="F:FAD binding"/>
    <property type="evidence" value="ECO:0007669"/>
    <property type="project" value="TreeGrafter"/>
</dbReference>
<feature type="binding site" evidence="12">
    <location>
        <position position="267"/>
    </location>
    <ligand>
        <name>FAD</name>
        <dbReference type="ChEBI" id="CHEBI:57692"/>
    </ligand>
</feature>
<dbReference type="GO" id="GO:0000719">
    <property type="term" value="P:photoreactive repair"/>
    <property type="evidence" value="ECO:0007669"/>
    <property type="project" value="UniProtKB-ARBA"/>
</dbReference>
<comment type="cofactor">
    <cofactor evidence="1">
        <name>(6R)-5,10-methylene-5,6,7,8-tetrahydrofolate</name>
        <dbReference type="ChEBI" id="CHEBI:15636"/>
    </cofactor>
</comment>
<evidence type="ECO:0000256" key="14">
    <source>
        <dbReference type="RuleBase" id="RU004182"/>
    </source>
</evidence>
<feature type="binding site" evidence="12">
    <location>
        <begin position="368"/>
        <end position="370"/>
    </location>
    <ligand>
        <name>FAD</name>
        <dbReference type="ChEBI" id="CHEBI:57692"/>
    </ligand>
</feature>
<dbReference type="InterPro" id="IPR018394">
    <property type="entry name" value="DNA_photolyase_1_CS_C"/>
</dbReference>
<evidence type="ECO:0000313" key="17">
    <source>
        <dbReference type="Proteomes" id="UP000006755"/>
    </source>
</evidence>
<dbReference type="InterPro" id="IPR014729">
    <property type="entry name" value="Rossmann-like_a/b/a_fold"/>
</dbReference>
<evidence type="ECO:0000256" key="11">
    <source>
        <dbReference type="ARBA" id="ARBA00083107"/>
    </source>
</evidence>
<comment type="function">
    <text evidence="10">Involved in repair of UV radiation-induced DNA damage. Catalyzes the light-dependent monomerization (300-600 nm) of cyclobutyl pyrimidine dimers (in cis-syn configuration), which are formed between adjacent bases on the same DNA strand upon exposure to ultraviolet radiation.</text>
</comment>
<accession>K2JN85</accession>
<comment type="cofactor">
    <cofactor evidence="12">
        <name>FAD</name>
        <dbReference type="ChEBI" id="CHEBI:57692"/>
    </cofactor>
    <text evidence="12">Binds 1 FAD per subunit.</text>
</comment>
<evidence type="ECO:0000313" key="16">
    <source>
        <dbReference type="EMBL" id="EKE76713.1"/>
    </source>
</evidence>
<comment type="caution">
    <text evidence="16">The sequence shown here is derived from an EMBL/GenBank/DDBJ whole genome shotgun (WGS) entry which is preliminary data.</text>
</comment>
<dbReference type="Gene3D" id="3.40.50.620">
    <property type="entry name" value="HUPs"/>
    <property type="match status" value="1"/>
</dbReference>
<dbReference type="InterPro" id="IPR006050">
    <property type="entry name" value="DNA_photolyase_N"/>
</dbReference>
<feature type="domain" description="Photolyase/cryptochrome alpha/beta" evidence="15">
    <location>
        <begin position="1"/>
        <end position="130"/>
    </location>
</feature>
<reference evidence="16 17" key="1">
    <citation type="journal article" date="2012" name="J. Bacteriol.">
        <title>Genome Sequence of Gallaecimonas xiamenensis Type Strain 3-C-1.</title>
        <authorList>
            <person name="Lai Q."/>
            <person name="Wang L."/>
            <person name="Wang W."/>
            <person name="Shao Z."/>
        </authorList>
    </citation>
    <scope>NUCLEOTIDE SEQUENCE [LARGE SCALE GENOMIC DNA]</scope>
    <source>
        <strain evidence="16 17">3-C-1</strain>
    </source>
</reference>
<dbReference type="PRINTS" id="PR00147">
    <property type="entry name" value="DNAPHOTLYASE"/>
</dbReference>
<dbReference type="RefSeq" id="WP_008483060.1">
    <property type="nucleotide sequence ID" value="NZ_AMRI01000004.1"/>
</dbReference>
<dbReference type="Gene3D" id="1.10.579.10">
    <property type="entry name" value="DNA Cyclobutane Dipyrimidine Photolyase, subunit A, domain 3"/>
    <property type="match status" value="1"/>
</dbReference>
<feature type="binding site" evidence="12">
    <location>
        <begin position="228"/>
        <end position="232"/>
    </location>
    <ligand>
        <name>FAD</name>
        <dbReference type="ChEBI" id="CHEBI:57692"/>
    </ligand>
</feature>
<evidence type="ECO:0000256" key="1">
    <source>
        <dbReference type="ARBA" id="ARBA00001932"/>
    </source>
</evidence>
<keyword evidence="6 12" id="KW-0274">FAD</keyword>
<dbReference type="Gene3D" id="1.25.40.80">
    <property type="match status" value="1"/>
</dbReference>